<organism evidence="1 2">
    <name type="scientific">Melipona bicolor</name>
    <dbReference type="NCBI Taxonomy" id="60889"/>
    <lineage>
        <taxon>Eukaryota</taxon>
        <taxon>Metazoa</taxon>
        <taxon>Ecdysozoa</taxon>
        <taxon>Arthropoda</taxon>
        <taxon>Hexapoda</taxon>
        <taxon>Insecta</taxon>
        <taxon>Pterygota</taxon>
        <taxon>Neoptera</taxon>
        <taxon>Endopterygota</taxon>
        <taxon>Hymenoptera</taxon>
        <taxon>Apocrita</taxon>
        <taxon>Aculeata</taxon>
        <taxon>Apoidea</taxon>
        <taxon>Anthophila</taxon>
        <taxon>Apidae</taxon>
        <taxon>Melipona</taxon>
    </lineage>
</organism>
<proteinExistence type="predicted"/>
<keyword evidence="2" id="KW-1185">Reference proteome</keyword>
<dbReference type="Proteomes" id="UP001177670">
    <property type="component" value="Unassembled WGS sequence"/>
</dbReference>
<protein>
    <submittedName>
        <fullName evidence="1">Uncharacterized protein</fullName>
    </submittedName>
</protein>
<dbReference type="EMBL" id="JAHYIQ010000008">
    <property type="protein sequence ID" value="KAK1130144.1"/>
    <property type="molecule type" value="Genomic_DNA"/>
</dbReference>
<name>A0AA40G3T6_9HYME</name>
<evidence type="ECO:0000313" key="2">
    <source>
        <dbReference type="Proteomes" id="UP001177670"/>
    </source>
</evidence>
<reference evidence="1" key="1">
    <citation type="submission" date="2021-10" db="EMBL/GenBank/DDBJ databases">
        <title>Melipona bicolor Genome sequencing and assembly.</title>
        <authorList>
            <person name="Araujo N.S."/>
            <person name="Arias M.C."/>
        </authorList>
    </citation>
    <scope>NUCLEOTIDE SEQUENCE</scope>
    <source>
        <strain evidence="1">USP_2M_L1-L4_2017</strain>
        <tissue evidence="1">Whole body</tissue>
    </source>
</reference>
<comment type="caution">
    <text evidence="1">The sequence shown here is derived from an EMBL/GenBank/DDBJ whole genome shotgun (WGS) entry which is preliminary data.</text>
</comment>
<accession>A0AA40G3T6</accession>
<evidence type="ECO:0000313" key="1">
    <source>
        <dbReference type="EMBL" id="KAK1130144.1"/>
    </source>
</evidence>
<sequence>MSKDCSPLSSPVETIVGTDQPGFSMRTSCGEFWLLFADEQSEAIGRADLAACRMKRKQEAAARDRKRDRARIAESKIEITVRAKESVIKRYWKIACEVEGHEKPRKELMTS</sequence>
<dbReference type="AlphaFoldDB" id="A0AA40G3T6"/>
<gene>
    <name evidence="1" type="ORF">K0M31_019828</name>
</gene>